<dbReference type="EMBL" id="JBHTKA010000004">
    <property type="protein sequence ID" value="MFD1000563.1"/>
    <property type="molecule type" value="Genomic_DNA"/>
</dbReference>
<keyword evidence="6" id="KW-1185">Reference proteome</keyword>
<dbReference type="PANTHER" id="PTHR21666">
    <property type="entry name" value="PEPTIDASE-RELATED"/>
    <property type="match status" value="1"/>
</dbReference>
<feature type="domain" description="M23ase beta-sheet core" evidence="4">
    <location>
        <begin position="297"/>
        <end position="388"/>
    </location>
</feature>
<sequence length="395" mass="44940">MSAGKLAAIGILTLCCFQAVAQKNKSQLQKEKQQNLEKIKETEKILSETSTKKTNSIGELNAVKQRIRQQEQLITSIKGEMNILDSEIGENNDIIRALEEDLRRLKKEYAAMLFAAQKANNSTTRLTFLFSAESFDQLIMRLRYMEQYSETRKLQADQIIKVAEALGGQVREIEVRRTEKNKLLTEEEEENESLDNLRKKQNSIVRSLEKEEKKLKKDLAATKKAVAELDKLIEDIIREEAERAARSSKKTTEAVVALSSSFEQNKNKFPWPVSSGFVSQKFGRQNHPVLKGIIINNNGVNIQTREDEKVKCIFEGEVSRIAFIQTMGNTVIIKHGDYLTVYAGLKEVFVRSGQKVSTNQEIGKVFSNTDGVSELRFQIFKNTTALDPQIWLKNM</sequence>
<keyword evidence="1 3" id="KW-0732">Signal</keyword>
<feature type="coiled-coil region" evidence="2">
    <location>
        <begin position="25"/>
        <end position="115"/>
    </location>
</feature>
<dbReference type="InterPro" id="IPR050570">
    <property type="entry name" value="Cell_wall_metabolism_enzyme"/>
</dbReference>
<comment type="caution">
    <text evidence="5">The sequence shown here is derived from an EMBL/GenBank/DDBJ whole genome shotgun (WGS) entry which is preliminary data.</text>
</comment>
<keyword evidence="2" id="KW-0175">Coiled coil</keyword>
<evidence type="ECO:0000313" key="6">
    <source>
        <dbReference type="Proteomes" id="UP001597112"/>
    </source>
</evidence>
<accession>A0ABW3K2R7</accession>
<reference evidence="6" key="1">
    <citation type="journal article" date="2019" name="Int. J. Syst. Evol. Microbiol.">
        <title>The Global Catalogue of Microorganisms (GCM) 10K type strain sequencing project: providing services to taxonomists for standard genome sequencing and annotation.</title>
        <authorList>
            <consortium name="The Broad Institute Genomics Platform"/>
            <consortium name="The Broad Institute Genome Sequencing Center for Infectious Disease"/>
            <person name="Wu L."/>
            <person name="Ma J."/>
        </authorList>
    </citation>
    <scope>NUCLEOTIDE SEQUENCE [LARGE SCALE GENOMIC DNA]</scope>
    <source>
        <strain evidence="6">CCUG 58938</strain>
    </source>
</reference>
<dbReference type="InterPro" id="IPR016047">
    <property type="entry name" value="M23ase_b-sheet_dom"/>
</dbReference>
<gene>
    <name evidence="5" type="ORF">ACFQ21_14655</name>
</gene>
<dbReference type="CDD" id="cd12797">
    <property type="entry name" value="M23_peptidase"/>
    <property type="match status" value="1"/>
</dbReference>
<dbReference type="InterPro" id="IPR011055">
    <property type="entry name" value="Dup_hybrid_motif"/>
</dbReference>
<evidence type="ECO:0000256" key="3">
    <source>
        <dbReference type="SAM" id="SignalP"/>
    </source>
</evidence>
<feature type="coiled-coil region" evidence="2">
    <location>
        <begin position="170"/>
        <end position="242"/>
    </location>
</feature>
<dbReference type="Gene3D" id="6.10.250.3150">
    <property type="match status" value="1"/>
</dbReference>
<dbReference type="Proteomes" id="UP001597112">
    <property type="component" value="Unassembled WGS sequence"/>
</dbReference>
<evidence type="ECO:0000313" key="5">
    <source>
        <dbReference type="EMBL" id="MFD1000563.1"/>
    </source>
</evidence>
<name>A0ABW3K2R7_9BACT</name>
<dbReference type="GO" id="GO:0016787">
    <property type="term" value="F:hydrolase activity"/>
    <property type="evidence" value="ECO:0007669"/>
    <property type="project" value="UniProtKB-KW"/>
</dbReference>
<dbReference type="Gene3D" id="2.70.70.10">
    <property type="entry name" value="Glucose Permease (Domain IIA)"/>
    <property type="match status" value="1"/>
</dbReference>
<protein>
    <submittedName>
        <fullName evidence="5">Murein hydrolase activator EnvC family protein</fullName>
    </submittedName>
</protein>
<dbReference type="Pfam" id="PF01551">
    <property type="entry name" value="Peptidase_M23"/>
    <property type="match status" value="1"/>
</dbReference>
<evidence type="ECO:0000256" key="1">
    <source>
        <dbReference type="ARBA" id="ARBA00022729"/>
    </source>
</evidence>
<organism evidence="5 6">
    <name type="scientific">Ohtaekwangia kribbensis</name>
    <dbReference type="NCBI Taxonomy" id="688913"/>
    <lineage>
        <taxon>Bacteria</taxon>
        <taxon>Pseudomonadati</taxon>
        <taxon>Bacteroidota</taxon>
        <taxon>Cytophagia</taxon>
        <taxon>Cytophagales</taxon>
        <taxon>Fulvivirgaceae</taxon>
        <taxon>Ohtaekwangia</taxon>
    </lineage>
</organism>
<evidence type="ECO:0000259" key="4">
    <source>
        <dbReference type="Pfam" id="PF01551"/>
    </source>
</evidence>
<feature type="signal peptide" evidence="3">
    <location>
        <begin position="1"/>
        <end position="21"/>
    </location>
</feature>
<dbReference type="PANTHER" id="PTHR21666:SF289">
    <property type="entry name" value="L-ALA--D-GLU ENDOPEPTIDASE"/>
    <property type="match status" value="1"/>
</dbReference>
<feature type="chain" id="PRO_5047187003" evidence="3">
    <location>
        <begin position="22"/>
        <end position="395"/>
    </location>
</feature>
<dbReference type="SUPFAM" id="SSF51261">
    <property type="entry name" value="Duplicated hybrid motif"/>
    <property type="match status" value="1"/>
</dbReference>
<dbReference type="RefSeq" id="WP_377580008.1">
    <property type="nucleotide sequence ID" value="NZ_JBHTKA010000004.1"/>
</dbReference>
<keyword evidence="5" id="KW-0378">Hydrolase</keyword>
<evidence type="ECO:0000256" key="2">
    <source>
        <dbReference type="SAM" id="Coils"/>
    </source>
</evidence>
<proteinExistence type="predicted"/>